<reference evidence="2" key="1">
    <citation type="submission" date="2017-06" db="EMBL/GenBank/DDBJ databases">
        <title>Novel phages from South African skin metaviromes.</title>
        <authorList>
            <person name="van Zyl L.J."/>
            <person name="Abrahams Y."/>
            <person name="Stander E.A."/>
            <person name="Kirby B.M."/>
            <person name="Clavaud C."/>
            <person name="Farcet C."/>
            <person name="Breton L."/>
            <person name="Trindade M.I."/>
        </authorList>
    </citation>
    <scope>NUCLEOTIDE SEQUENCE</scope>
</reference>
<proteinExistence type="predicted"/>
<feature type="region of interest" description="Disordered" evidence="1">
    <location>
        <begin position="1"/>
        <end position="56"/>
    </location>
</feature>
<name>A0A2H4J2N9_9CAUD</name>
<accession>A0A2H4J2N9</accession>
<organism evidence="2">
    <name type="scientific">uncultured Caudovirales phage</name>
    <dbReference type="NCBI Taxonomy" id="2100421"/>
    <lineage>
        <taxon>Viruses</taxon>
        <taxon>Duplodnaviria</taxon>
        <taxon>Heunggongvirae</taxon>
        <taxon>Uroviricota</taxon>
        <taxon>Caudoviricetes</taxon>
        <taxon>Peduoviridae</taxon>
        <taxon>Maltschvirus</taxon>
        <taxon>Maltschvirus maltsch</taxon>
    </lineage>
</organism>
<protein>
    <submittedName>
        <fullName evidence="2">Uncharacterized protein</fullName>
    </submittedName>
</protein>
<sequence length="56" mass="6505">MAKNPPKDGRRKGAVKSRSQVKNPKTKRYVKRNSETGRFMDMKSDSKPFKGVRKEH</sequence>
<dbReference type="EMBL" id="MF417889">
    <property type="protein sequence ID" value="ASN69362.1"/>
    <property type="molecule type" value="Genomic_DNA"/>
</dbReference>
<feature type="compositionally biased region" description="Basic and acidic residues" evidence="1">
    <location>
        <begin position="32"/>
        <end position="56"/>
    </location>
</feature>
<evidence type="ECO:0000313" key="2">
    <source>
        <dbReference type="EMBL" id="ASN69362.1"/>
    </source>
</evidence>
<gene>
    <name evidence="2" type="ORF">10S14_40</name>
</gene>
<evidence type="ECO:0000256" key="1">
    <source>
        <dbReference type="SAM" id="MobiDB-lite"/>
    </source>
</evidence>